<gene>
    <name evidence="2" type="ORF">F0P96_11580</name>
</gene>
<evidence type="ECO:0000313" key="3">
    <source>
        <dbReference type="Proteomes" id="UP000326380"/>
    </source>
</evidence>
<proteinExistence type="predicted"/>
<accession>A0A7L4ZVP0</accession>
<evidence type="ECO:0000256" key="1">
    <source>
        <dbReference type="SAM" id="MobiDB-lite"/>
    </source>
</evidence>
<dbReference type="RefSeq" id="WP_151079058.1">
    <property type="nucleotide sequence ID" value="NZ_CP047647.1"/>
</dbReference>
<comment type="caution">
    <text evidence="2">The sequence shown here is derived from an EMBL/GenBank/DDBJ whole genome shotgun (WGS) entry which is preliminary data.</text>
</comment>
<dbReference type="AlphaFoldDB" id="A0A7L4ZVP0"/>
<reference evidence="2 3" key="1">
    <citation type="submission" date="2019-09" db="EMBL/GenBank/DDBJ databases">
        <title>Genome sequence of Hymenobacter sp. M3.</title>
        <authorList>
            <person name="Srinivasan S."/>
        </authorList>
    </citation>
    <scope>NUCLEOTIDE SEQUENCE [LARGE SCALE GENOMIC DNA]</scope>
    <source>
        <strain evidence="2 3">M3</strain>
    </source>
</reference>
<organism evidence="2 3">
    <name type="scientific">Hymenobacter busanensis</name>
    <dbReference type="NCBI Taxonomy" id="2607656"/>
    <lineage>
        <taxon>Bacteria</taxon>
        <taxon>Pseudomonadati</taxon>
        <taxon>Bacteroidota</taxon>
        <taxon>Cytophagia</taxon>
        <taxon>Cytophagales</taxon>
        <taxon>Hymenobacteraceae</taxon>
        <taxon>Hymenobacter</taxon>
    </lineage>
</organism>
<dbReference type="EMBL" id="VTWU01000004">
    <property type="protein sequence ID" value="KAA9332122.1"/>
    <property type="molecule type" value="Genomic_DNA"/>
</dbReference>
<feature type="compositionally biased region" description="Pro residues" evidence="1">
    <location>
        <begin position="16"/>
        <end position="26"/>
    </location>
</feature>
<keyword evidence="3" id="KW-1185">Reference proteome</keyword>
<sequence length="209" mass="22889">MAASPAHAQRVTSAAAPPPTPAPVFNPAPYRATGSVGSYQTPDGHWHPVRVGTWQRDRVYLGDIDGQGVRPYFPAEVKAFVSIGDTVAAVQSFVLPKKHRLVAQGFARQLTRQGSYTLFQYDHTENPTLLSSLTSQVMLLRRGQEPLLVVPTKAKPYRALMLKLLGDCPAVVRQLQAGAVHPWRDTQALLATYASWQNQTASATRPITH</sequence>
<dbReference type="Proteomes" id="UP000326380">
    <property type="component" value="Unassembled WGS sequence"/>
</dbReference>
<evidence type="ECO:0000313" key="2">
    <source>
        <dbReference type="EMBL" id="KAA9332122.1"/>
    </source>
</evidence>
<feature type="region of interest" description="Disordered" evidence="1">
    <location>
        <begin position="1"/>
        <end position="29"/>
    </location>
</feature>
<protein>
    <submittedName>
        <fullName evidence="2">Uncharacterized protein</fullName>
    </submittedName>
</protein>
<name>A0A7L4ZVP0_9BACT</name>